<dbReference type="CDD" id="cd00431">
    <property type="entry name" value="cysteine_hydrolases"/>
    <property type="match status" value="1"/>
</dbReference>
<dbReference type="GO" id="GO:0016787">
    <property type="term" value="F:hydrolase activity"/>
    <property type="evidence" value="ECO:0007669"/>
    <property type="project" value="UniProtKB-KW"/>
</dbReference>
<dbReference type="PANTHER" id="PTHR43540">
    <property type="entry name" value="PEROXYUREIDOACRYLATE/UREIDOACRYLATE AMIDOHYDROLASE-RELATED"/>
    <property type="match status" value="1"/>
</dbReference>
<dbReference type="InterPro" id="IPR036380">
    <property type="entry name" value="Isochorismatase-like_sf"/>
</dbReference>
<name>A0A5C6AU35_9BACT</name>
<gene>
    <name evidence="3" type="primary">yecD_1</name>
    <name evidence="3" type="ORF">Pla52n_40290</name>
</gene>
<evidence type="ECO:0000259" key="2">
    <source>
        <dbReference type="Pfam" id="PF00857"/>
    </source>
</evidence>
<reference evidence="3 4" key="1">
    <citation type="submission" date="2019-02" db="EMBL/GenBank/DDBJ databases">
        <title>Deep-cultivation of Planctomycetes and their phenomic and genomic characterization uncovers novel biology.</title>
        <authorList>
            <person name="Wiegand S."/>
            <person name="Jogler M."/>
            <person name="Boedeker C."/>
            <person name="Pinto D."/>
            <person name="Vollmers J."/>
            <person name="Rivas-Marin E."/>
            <person name="Kohn T."/>
            <person name="Peeters S.H."/>
            <person name="Heuer A."/>
            <person name="Rast P."/>
            <person name="Oberbeckmann S."/>
            <person name="Bunk B."/>
            <person name="Jeske O."/>
            <person name="Meyerdierks A."/>
            <person name="Storesund J.E."/>
            <person name="Kallscheuer N."/>
            <person name="Luecker S."/>
            <person name="Lage O.M."/>
            <person name="Pohl T."/>
            <person name="Merkel B.J."/>
            <person name="Hornburger P."/>
            <person name="Mueller R.-W."/>
            <person name="Bruemmer F."/>
            <person name="Labrenz M."/>
            <person name="Spormann A.M."/>
            <person name="Op Den Camp H."/>
            <person name="Overmann J."/>
            <person name="Amann R."/>
            <person name="Jetten M.S.M."/>
            <person name="Mascher T."/>
            <person name="Medema M.H."/>
            <person name="Devos D.P."/>
            <person name="Kaster A.-K."/>
            <person name="Ovreas L."/>
            <person name="Rohde M."/>
            <person name="Galperin M.Y."/>
            <person name="Jogler C."/>
        </authorList>
    </citation>
    <scope>NUCLEOTIDE SEQUENCE [LARGE SCALE GENOMIC DNA]</scope>
    <source>
        <strain evidence="3 4">Pla52n</strain>
    </source>
</reference>
<dbReference type="SUPFAM" id="SSF52499">
    <property type="entry name" value="Isochorismatase-like hydrolases"/>
    <property type="match status" value="1"/>
</dbReference>
<dbReference type="Gene3D" id="3.40.50.850">
    <property type="entry name" value="Isochorismatase-like"/>
    <property type="match status" value="1"/>
</dbReference>
<dbReference type="Pfam" id="PF00857">
    <property type="entry name" value="Isochorismatase"/>
    <property type="match status" value="1"/>
</dbReference>
<dbReference type="InterPro" id="IPR050272">
    <property type="entry name" value="Isochorismatase-like_hydrls"/>
</dbReference>
<comment type="caution">
    <text evidence="3">The sequence shown here is derived from an EMBL/GenBank/DDBJ whole genome shotgun (WGS) entry which is preliminary data.</text>
</comment>
<dbReference type="EC" id="3.-.-.-" evidence="3"/>
<feature type="domain" description="Isochorismatase-like" evidence="2">
    <location>
        <begin position="29"/>
        <end position="172"/>
    </location>
</feature>
<dbReference type="EMBL" id="SJPN01000004">
    <property type="protein sequence ID" value="TWU02941.1"/>
    <property type="molecule type" value="Genomic_DNA"/>
</dbReference>
<evidence type="ECO:0000313" key="3">
    <source>
        <dbReference type="EMBL" id="TWU02941.1"/>
    </source>
</evidence>
<dbReference type="AlphaFoldDB" id="A0A5C6AU35"/>
<protein>
    <submittedName>
        <fullName evidence="3">Isochorismatase family protein YecD</fullName>
        <ecNumber evidence="3">3.-.-.-</ecNumber>
    </submittedName>
</protein>
<accession>A0A5C6AU35</accession>
<keyword evidence="4" id="KW-1185">Reference proteome</keyword>
<dbReference type="RefSeq" id="WP_197454744.1">
    <property type="nucleotide sequence ID" value="NZ_CP151726.1"/>
</dbReference>
<proteinExistence type="predicted"/>
<sequence length="204" mass="23071">MIPETIGTITRWWLHRRFRPYRTYPSRQTAVLLVDVQKGLVPDSSRLMSSLLDLVALARRSDFCVVYSKFDAAAEQTFETRAHRLLKEAVKPVDGRDGIPDKLSPGPDDLVLSARSTFSAFKGTDLHEQLQRRGIEHLIIAGPLARISIDSSVRDGVQLGYHVTLIQEALSEDVGEISEYARSTLSRYAQSILSFQQFKKLTRR</sequence>
<evidence type="ECO:0000256" key="1">
    <source>
        <dbReference type="ARBA" id="ARBA00022801"/>
    </source>
</evidence>
<dbReference type="Proteomes" id="UP000320176">
    <property type="component" value="Unassembled WGS sequence"/>
</dbReference>
<keyword evidence="1 3" id="KW-0378">Hydrolase</keyword>
<organism evidence="3 4">
    <name type="scientific">Stieleria varia</name>
    <dbReference type="NCBI Taxonomy" id="2528005"/>
    <lineage>
        <taxon>Bacteria</taxon>
        <taxon>Pseudomonadati</taxon>
        <taxon>Planctomycetota</taxon>
        <taxon>Planctomycetia</taxon>
        <taxon>Pirellulales</taxon>
        <taxon>Pirellulaceae</taxon>
        <taxon>Stieleria</taxon>
    </lineage>
</organism>
<evidence type="ECO:0000313" key="4">
    <source>
        <dbReference type="Proteomes" id="UP000320176"/>
    </source>
</evidence>
<dbReference type="InterPro" id="IPR000868">
    <property type="entry name" value="Isochorismatase-like_dom"/>
</dbReference>